<comment type="caution">
    <text evidence="9">The sequence shown here is derived from an EMBL/GenBank/DDBJ whole genome shotgun (WGS) entry which is preliminary data.</text>
</comment>
<dbReference type="GO" id="GO:0004322">
    <property type="term" value="F:ferroxidase activity"/>
    <property type="evidence" value="ECO:0007669"/>
    <property type="project" value="TreeGrafter"/>
</dbReference>
<dbReference type="InterPro" id="IPR001519">
    <property type="entry name" value="Ferritin"/>
</dbReference>
<dbReference type="CDD" id="cd01055">
    <property type="entry name" value="Nonheme_Ferritin"/>
    <property type="match status" value="1"/>
</dbReference>
<evidence type="ECO:0000256" key="6">
    <source>
        <dbReference type="PIRSR" id="PIRSR601519-1"/>
    </source>
</evidence>
<evidence type="ECO:0000256" key="2">
    <source>
        <dbReference type="ARBA" id="ARBA00022434"/>
    </source>
</evidence>
<organism evidence="9 10">
    <name type="scientific">Sphaerochaeta halotolerans</name>
    <dbReference type="NCBI Taxonomy" id="2293840"/>
    <lineage>
        <taxon>Bacteria</taxon>
        <taxon>Pseudomonadati</taxon>
        <taxon>Spirochaetota</taxon>
        <taxon>Spirochaetia</taxon>
        <taxon>Spirochaetales</taxon>
        <taxon>Sphaerochaetaceae</taxon>
        <taxon>Sphaerochaeta</taxon>
    </lineage>
</organism>
<dbReference type="PANTHER" id="PTHR11431">
    <property type="entry name" value="FERRITIN"/>
    <property type="match status" value="1"/>
</dbReference>
<sequence>MLSKKIADLLNEQINKEFYSAYLYLDIANFYAEKGLLGYENWFKVQAEEERTHAMLFRQYLLNNGHTVTLSALADPSKSYENNKAPLEEALAHEEYITASINTIYEEATKQKDYRTQQFLDWFIKEQGEEETNAQENIQKFEVFGTDNRGLYLLDKELEARVFSPPSLQL</sequence>
<dbReference type="OrthoDB" id="9801481at2"/>
<evidence type="ECO:0000256" key="5">
    <source>
        <dbReference type="ARBA" id="ARBA00023004"/>
    </source>
</evidence>
<feature type="binding site" evidence="6">
    <location>
        <position position="127"/>
    </location>
    <ligand>
        <name>Fe cation</name>
        <dbReference type="ChEBI" id="CHEBI:24875"/>
        <label>1</label>
    </ligand>
</feature>
<comment type="subcellular location">
    <subcellularLocation>
        <location evidence="7">Cytoplasm</location>
    </subcellularLocation>
</comment>
<dbReference type="SUPFAM" id="SSF47240">
    <property type="entry name" value="Ferritin-like"/>
    <property type="match status" value="1"/>
</dbReference>
<dbReference type="RefSeq" id="WP_117329515.1">
    <property type="nucleotide sequence ID" value="NZ_QUWK01000003.1"/>
</dbReference>
<dbReference type="Proteomes" id="UP000264002">
    <property type="component" value="Unassembled WGS sequence"/>
</dbReference>
<evidence type="ECO:0000256" key="4">
    <source>
        <dbReference type="ARBA" id="ARBA00023002"/>
    </source>
</evidence>
<evidence type="ECO:0000259" key="8">
    <source>
        <dbReference type="PROSITE" id="PS50905"/>
    </source>
</evidence>
<dbReference type="GO" id="GO:0008199">
    <property type="term" value="F:ferric iron binding"/>
    <property type="evidence" value="ECO:0007669"/>
    <property type="project" value="InterPro"/>
</dbReference>
<reference evidence="9 10" key="2">
    <citation type="submission" date="2018-09" db="EMBL/GenBank/DDBJ databases">
        <title>Genome of Sphaerochaeta halotolerans strain 4-11.</title>
        <authorList>
            <person name="Nazina T.N."/>
            <person name="Sokolova D.S."/>
        </authorList>
    </citation>
    <scope>NUCLEOTIDE SEQUENCE [LARGE SCALE GENOMIC DNA]</scope>
    <source>
        <strain evidence="9 10">4-11</strain>
    </source>
</reference>
<keyword evidence="2 7" id="KW-0409">Iron storage</keyword>
<dbReference type="PROSITE" id="PS50905">
    <property type="entry name" value="FERRITIN_LIKE"/>
    <property type="match status" value="1"/>
</dbReference>
<dbReference type="GO" id="GO:0042802">
    <property type="term" value="F:identical protein binding"/>
    <property type="evidence" value="ECO:0007669"/>
    <property type="project" value="UniProtKB-ARBA"/>
</dbReference>
<accession>A0A372MIF7</accession>
<keyword evidence="10" id="KW-1185">Reference proteome</keyword>
<dbReference type="GO" id="GO:0008198">
    <property type="term" value="F:ferrous iron binding"/>
    <property type="evidence" value="ECO:0007669"/>
    <property type="project" value="TreeGrafter"/>
</dbReference>
<evidence type="ECO:0000256" key="7">
    <source>
        <dbReference type="RuleBase" id="RU361145"/>
    </source>
</evidence>
<feature type="binding site" evidence="6">
    <location>
        <position position="50"/>
    </location>
    <ligand>
        <name>Fe cation</name>
        <dbReference type="ChEBI" id="CHEBI:24875"/>
        <label>1</label>
    </ligand>
</feature>
<dbReference type="AlphaFoldDB" id="A0A372MIF7"/>
<dbReference type="FunFam" id="1.20.1260.10:FF:000001">
    <property type="entry name" value="Non-heme ferritin"/>
    <property type="match status" value="1"/>
</dbReference>
<name>A0A372MIF7_9SPIR</name>
<feature type="binding site" evidence="6">
    <location>
        <position position="17"/>
    </location>
    <ligand>
        <name>Fe cation</name>
        <dbReference type="ChEBI" id="CHEBI:24875"/>
        <label>1</label>
    </ligand>
</feature>
<dbReference type="InterPro" id="IPR012347">
    <property type="entry name" value="Ferritin-like"/>
</dbReference>
<keyword evidence="3 6" id="KW-0479">Metal-binding</keyword>
<dbReference type="Gene3D" id="1.20.1260.10">
    <property type="match status" value="1"/>
</dbReference>
<evidence type="ECO:0000313" key="9">
    <source>
        <dbReference type="EMBL" id="RFU95567.1"/>
    </source>
</evidence>
<proteinExistence type="inferred from homology"/>
<keyword evidence="4" id="KW-0560">Oxidoreductase</keyword>
<evidence type="ECO:0000256" key="3">
    <source>
        <dbReference type="ARBA" id="ARBA00022723"/>
    </source>
</evidence>
<dbReference type="GO" id="GO:0006879">
    <property type="term" value="P:intracellular iron ion homeostasis"/>
    <property type="evidence" value="ECO:0007669"/>
    <property type="project" value="UniProtKB-KW"/>
</dbReference>
<dbReference type="InterPro" id="IPR009040">
    <property type="entry name" value="Ferritin-like_diiron"/>
</dbReference>
<keyword evidence="7" id="KW-0963">Cytoplasm</keyword>
<reference evidence="10" key="1">
    <citation type="submission" date="2018-08" db="EMBL/GenBank/DDBJ databases">
        <authorList>
            <person name="Grouzdev D.S."/>
            <person name="Krutkina M.S."/>
        </authorList>
    </citation>
    <scope>NUCLEOTIDE SEQUENCE [LARGE SCALE GENOMIC DNA]</scope>
    <source>
        <strain evidence="10">4-11</strain>
    </source>
</reference>
<comment type="similarity">
    <text evidence="1 7">Belongs to the ferritin family. Prokaryotic subfamily.</text>
</comment>
<comment type="catalytic activity">
    <reaction evidence="7">
        <text>4 Fe(2+) + O2 + 6 H2O = 4 iron(III) oxide-hydroxide + 12 H(+)</text>
        <dbReference type="Rhea" id="RHEA:11972"/>
        <dbReference type="ChEBI" id="CHEBI:15377"/>
        <dbReference type="ChEBI" id="CHEBI:15378"/>
        <dbReference type="ChEBI" id="CHEBI:15379"/>
        <dbReference type="ChEBI" id="CHEBI:29033"/>
        <dbReference type="ChEBI" id="CHEBI:78619"/>
        <dbReference type="EC" id="1.16.3.2"/>
    </reaction>
</comment>
<comment type="function">
    <text evidence="7">Iron-storage protein.</text>
</comment>
<dbReference type="InterPro" id="IPR041719">
    <property type="entry name" value="Ferritin_prok"/>
</dbReference>
<keyword evidence="5 6" id="KW-0408">Iron</keyword>
<feature type="binding site" evidence="6">
    <location>
        <position position="53"/>
    </location>
    <ligand>
        <name>Fe cation</name>
        <dbReference type="ChEBI" id="CHEBI:24875"/>
        <label>1</label>
    </ligand>
</feature>
<feature type="domain" description="Ferritin-like diiron" evidence="8">
    <location>
        <begin position="1"/>
        <end position="145"/>
    </location>
</feature>
<dbReference type="GO" id="GO:0006826">
    <property type="term" value="P:iron ion transport"/>
    <property type="evidence" value="ECO:0007669"/>
    <property type="project" value="InterPro"/>
</dbReference>
<dbReference type="InterPro" id="IPR009078">
    <property type="entry name" value="Ferritin-like_SF"/>
</dbReference>
<dbReference type="EMBL" id="QUWK01000003">
    <property type="protein sequence ID" value="RFU95567.1"/>
    <property type="molecule type" value="Genomic_DNA"/>
</dbReference>
<dbReference type="GO" id="GO:0005829">
    <property type="term" value="C:cytosol"/>
    <property type="evidence" value="ECO:0007669"/>
    <property type="project" value="TreeGrafter"/>
</dbReference>
<feature type="binding site" evidence="6">
    <location>
        <position position="94"/>
    </location>
    <ligand>
        <name>Fe cation</name>
        <dbReference type="ChEBI" id="CHEBI:24875"/>
        <label>1</label>
    </ligand>
</feature>
<dbReference type="EC" id="1.16.3.2" evidence="7"/>
<protein>
    <recommendedName>
        <fullName evidence="7">Ferritin</fullName>
        <ecNumber evidence="7">1.16.3.2</ecNumber>
    </recommendedName>
</protein>
<dbReference type="Pfam" id="PF00210">
    <property type="entry name" value="Ferritin"/>
    <property type="match status" value="1"/>
</dbReference>
<dbReference type="PANTHER" id="PTHR11431:SF127">
    <property type="entry name" value="BACTERIAL NON-HEME FERRITIN"/>
    <property type="match status" value="1"/>
</dbReference>
<evidence type="ECO:0000256" key="1">
    <source>
        <dbReference type="ARBA" id="ARBA00006950"/>
    </source>
</evidence>
<evidence type="ECO:0000313" key="10">
    <source>
        <dbReference type="Proteomes" id="UP000264002"/>
    </source>
</evidence>
<dbReference type="InterPro" id="IPR008331">
    <property type="entry name" value="Ferritin_DPS_dom"/>
</dbReference>
<gene>
    <name evidence="9" type="ORF">DYP60_03580</name>
</gene>